<dbReference type="HOGENOM" id="CLU_115256_4_0_2"/>
<dbReference type="AlphaFoldDB" id="A3MSW0"/>
<protein>
    <submittedName>
        <fullName evidence="1">PaREP1/PaREP8 domain containing family protein</fullName>
    </submittedName>
</protein>
<reference evidence="1" key="1">
    <citation type="submission" date="2007-02" db="EMBL/GenBank/DDBJ databases">
        <title>Complete sequence of Pyrobaculum calidifontis JCM 11548.</title>
        <authorList>
            <consortium name="US DOE Joint Genome Institute"/>
            <person name="Copeland A."/>
            <person name="Lucas S."/>
            <person name="Lapidus A."/>
            <person name="Barry K."/>
            <person name="Glavina del Rio T."/>
            <person name="Dalin E."/>
            <person name="Tice H."/>
            <person name="Pitluck S."/>
            <person name="Chain P."/>
            <person name="Malfatti S."/>
            <person name="Shin M."/>
            <person name="Vergez L."/>
            <person name="Schmutz J."/>
            <person name="Larimer F."/>
            <person name="Land M."/>
            <person name="Hauser L."/>
            <person name="Kyrpides N."/>
            <person name="Mikhailova N."/>
            <person name="Cozen A.E."/>
            <person name="Fitz-Gibbon S.T."/>
            <person name="House C.H."/>
            <person name="Saltikov C."/>
            <person name="Lowe T.M."/>
            <person name="Richardson P."/>
        </authorList>
    </citation>
    <scope>NUCLEOTIDE SEQUENCE [LARGE SCALE GENOMIC DNA]</scope>
    <source>
        <strain evidence="1">JCM 11548</strain>
    </source>
</reference>
<dbReference type="PANTHER" id="PTHR34237">
    <property type="entry name" value="PAREP8-RELATED"/>
    <property type="match status" value="1"/>
</dbReference>
<dbReference type="InterPro" id="IPR010268">
    <property type="entry name" value="PaREP1"/>
</dbReference>
<dbReference type="eggNOG" id="arCOG03722">
    <property type="taxonomic scope" value="Archaea"/>
</dbReference>
<organism evidence="1 2">
    <name type="scientific">Pyrobaculum calidifontis (strain DSM 21063 / JCM 11548 / VA1)</name>
    <dbReference type="NCBI Taxonomy" id="410359"/>
    <lineage>
        <taxon>Archaea</taxon>
        <taxon>Thermoproteota</taxon>
        <taxon>Thermoprotei</taxon>
        <taxon>Thermoproteales</taxon>
        <taxon>Thermoproteaceae</taxon>
        <taxon>Pyrobaculum</taxon>
    </lineage>
</organism>
<accession>A3MSW0</accession>
<name>A3MSW0_PYRCJ</name>
<dbReference type="RefSeq" id="WP_011848984.1">
    <property type="nucleotide sequence ID" value="NC_009073.1"/>
</dbReference>
<evidence type="ECO:0000313" key="2">
    <source>
        <dbReference type="Proteomes" id="UP000001431"/>
    </source>
</evidence>
<evidence type="ECO:0000313" key="1">
    <source>
        <dbReference type="EMBL" id="ABO07727.1"/>
    </source>
</evidence>
<sequence length="155" mass="17952">MIPAAVLSRLEEEARARGKSLAEVLLEKLAIDPAAKAEAYLELHEKYLAEAEELYKKGDLLQAGEKYWGAVAALLNAIGELLGVEHYSHRDYQLIITRIYRETGDIDVVRLFRMAEALHANFYHNFLDRDLFERHREDALALVERLKRYISLKRR</sequence>
<dbReference type="KEGG" id="pcl:Pcal_0290"/>
<dbReference type="Pfam" id="PF05942">
    <property type="entry name" value="PaREP1"/>
    <property type="match status" value="1"/>
</dbReference>
<dbReference type="GeneID" id="4910113"/>
<dbReference type="EMBL" id="CP000561">
    <property type="protein sequence ID" value="ABO07727.1"/>
    <property type="molecule type" value="Genomic_DNA"/>
</dbReference>
<dbReference type="Proteomes" id="UP000001431">
    <property type="component" value="Chromosome"/>
</dbReference>
<dbReference type="PANTHER" id="PTHR34237:SF1">
    <property type="entry name" value="PAREP8"/>
    <property type="match status" value="1"/>
</dbReference>
<dbReference type="Gene3D" id="1.20.120.330">
    <property type="entry name" value="Nucleotidyltransferases domain 2"/>
    <property type="match status" value="1"/>
</dbReference>
<dbReference type="STRING" id="410359.Pcal_0290"/>
<proteinExistence type="predicted"/>
<keyword evidence="2" id="KW-1185">Reference proteome</keyword>
<gene>
    <name evidence="1" type="ordered locus">Pcal_0290</name>
</gene>